<evidence type="ECO:0000256" key="2">
    <source>
        <dbReference type="ARBA" id="ARBA00013242"/>
    </source>
</evidence>
<keyword evidence="8" id="KW-0406">Ion transport</keyword>
<dbReference type="InterPro" id="IPR004131">
    <property type="entry name" value="PPase-energised_H-pump"/>
</dbReference>
<keyword evidence="4" id="KW-0812">Transmembrane</keyword>
<evidence type="ECO:0000256" key="3">
    <source>
        <dbReference type="ARBA" id="ARBA00022448"/>
    </source>
</evidence>
<comment type="caution">
    <text evidence="10">The sequence shown here is derived from an EMBL/GenBank/DDBJ whole genome shotgun (WGS) entry which is preliminary data.</text>
</comment>
<dbReference type="OrthoDB" id="754859at2759"/>
<keyword evidence="5" id="KW-0460">Magnesium</keyword>
<evidence type="ECO:0000256" key="5">
    <source>
        <dbReference type="ARBA" id="ARBA00022842"/>
    </source>
</evidence>
<evidence type="ECO:0000256" key="1">
    <source>
        <dbReference type="ARBA" id="ARBA00004127"/>
    </source>
</evidence>
<comment type="subcellular location">
    <subcellularLocation>
        <location evidence="1">Endomembrane system</location>
        <topology evidence="1">Multi-pass membrane protein</topology>
    </subcellularLocation>
</comment>
<keyword evidence="9" id="KW-0472">Membrane</keyword>
<keyword evidence="6" id="KW-1278">Translocase</keyword>
<feature type="non-terminal residue" evidence="10">
    <location>
        <position position="67"/>
    </location>
</feature>
<evidence type="ECO:0000256" key="8">
    <source>
        <dbReference type="ARBA" id="ARBA00023065"/>
    </source>
</evidence>
<evidence type="ECO:0000313" key="10">
    <source>
        <dbReference type="EMBL" id="MQL84929.1"/>
    </source>
</evidence>
<dbReference type="Pfam" id="PF03030">
    <property type="entry name" value="H_PPase"/>
    <property type="match status" value="1"/>
</dbReference>
<evidence type="ECO:0000313" key="11">
    <source>
        <dbReference type="Proteomes" id="UP000652761"/>
    </source>
</evidence>
<dbReference type="EC" id="7.1.3.1" evidence="2"/>
<accession>A0A843UZE2</accession>
<evidence type="ECO:0000256" key="6">
    <source>
        <dbReference type="ARBA" id="ARBA00022967"/>
    </source>
</evidence>
<protein>
    <recommendedName>
        <fullName evidence="2">H(+)-exporting diphosphatase</fullName>
        <ecNumber evidence="2">7.1.3.1</ecNumber>
    </recommendedName>
</protein>
<dbReference type="GO" id="GO:0004427">
    <property type="term" value="F:inorganic diphosphate phosphatase activity"/>
    <property type="evidence" value="ECO:0007669"/>
    <property type="project" value="InterPro"/>
</dbReference>
<reference evidence="10" key="1">
    <citation type="submission" date="2017-07" db="EMBL/GenBank/DDBJ databases">
        <title>Taro Niue Genome Assembly and Annotation.</title>
        <authorList>
            <person name="Atibalentja N."/>
            <person name="Keating K."/>
            <person name="Fields C.J."/>
        </authorList>
    </citation>
    <scope>NUCLEOTIDE SEQUENCE</scope>
    <source>
        <strain evidence="10">Niue_2</strain>
        <tissue evidence="10">Leaf</tissue>
    </source>
</reference>
<proteinExistence type="predicted"/>
<evidence type="ECO:0000256" key="7">
    <source>
        <dbReference type="ARBA" id="ARBA00022989"/>
    </source>
</evidence>
<keyword evidence="11" id="KW-1185">Reference proteome</keyword>
<organism evidence="10 11">
    <name type="scientific">Colocasia esculenta</name>
    <name type="common">Wild taro</name>
    <name type="synonym">Arum esculentum</name>
    <dbReference type="NCBI Taxonomy" id="4460"/>
    <lineage>
        <taxon>Eukaryota</taxon>
        <taxon>Viridiplantae</taxon>
        <taxon>Streptophyta</taxon>
        <taxon>Embryophyta</taxon>
        <taxon>Tracheophyta</taxon>
        <taxon>Spermatophyta</taxon>
        <taxon>Magnoliopsida</taxon>
        <taxon>Liliopsida</taxon>
        <taxon>Araceae</taxon>
        <taxon>Aroideae</taxon>
        <taxon>Colocasieae</taxon>
        <taxon>Colocasia</taxon>
    </lineage>
</organism>
<keyword evidence="7" id="KW-1133">Transmembrane helix</keyword>
<dbReference type="Proteomes" id="UP000652761">
    <property type="component" value="Unassembled WGS sequence"/>
</dbReference>
<dbReference type="AlphaFoldDB" id="A0A843UZE2"/>
<dbReference type="GO" id="GO:0016020">
    <property type="term" value="C:membrane"/>
    <property type="evidence" value="ECO:0007669"/>
    <property type="project" value="InterPro"/>
</dbReference>
<sequence length="67" mass="7240">LGGMISLLTVEQMHSIPPGNMVPTKTEYQAIAYRSVGDPFKDTEGPSLHVLIKMLTAIAVVKALVFL</sequence>
<dbReference type="EMBL" id="NMUH01000795">
    <property type="protein sequence ID" value="MQL84929.1"/>
    <property type="molecule type" value="Genomic_DNA"/>
</dbReference>
<name>A0A843UZE2_COLES</name>
<keyword evidence="3" id="KW-0813">Transport</keyword>
<evidence type="ECO:0000256" key="9">
    <source>
        <dbReference type="ARBA" id="ARBA00023136"/>
    </source>
</evidence>
<evidence type="ECO:0000256" key="4">
    <source>
        <dbReference type="ARBA" id="ARBA00022692"/>
    </source>
</evidence>
<dbReference type="GO" id="GO:0012505">
    <property type="term" value="C:endomembrane system"/>
    <property type="evidence" value="ECO:0007669"/>
    <property type="project" value="UniProtKB-SubCell"/>
</dbReference>
<gene>
    <name evidence="10" type="ORF">Taro_017443</name>
</gene>
<dbReference type="GO" id="GO:0009678">
    <property type="term" value="F:diphosphate hydrolysis-driven proton transmembrane transporter activity"/>
    <property type="evidence" value="ECO:0007669"/>
    <property type="project" value="UniProtKB-EC"/>
</dbReference>